<comment type="caution">
    <text evidence="1">The sequence shown here is derived from an EMBL/GenBank/DDBJ whole genome shotgun (WGS) entry which is preliminary data.</text>
</comment>
<protein>
    <submittedName>
        <fullName evidence="1">MobC family plasmid mobilization relaxosome protein</fullName>
    </submittedName>
</protein>
<name>A0A4Y8SIL6_9SPHI</name>
<gene>
    <name evidence="1" type="ORF">E2R66_08435</name>
</gene>
<dbReference type="InterPro" id="IPR053842">
    <property type="entry name" value="NikA-like"/>
</dbReference>
<organism evidence="1 2">
    <name type="scientific">Mucilaginibacter psychrotolerans</name>
    <dbReference type="NCBI Taxonomy" id="1524096"/>
    <lineage>
        <taxon>Bacteria</taxon>
        <taxon>Pseudomonadati</taxon>
        <taxon>Bacteroidota</taxon>
        <taxon>Sphingobacteriia</taxon>
        <taxon>Sphingobacteriales</taxon>
        <taxon>Sphingobacteriaceae</taxon>
        <taxon>Mucilaginibacter</taxon>
    </lineage>
</organism>
<keyword evidence="2" id="KW-1185">Reference proteome</keyword>
<dbReference type="Pfam" id="PF21983">
    <property type="entry name" value="NikA-like"/>
    <property type="match status" value="1"/>
</dbReference>
<evidence type="ECO:0000313" key="1">
    <source>
        <dbReference type="EMBL" id="TFF38485.1"/>
    </source>
</evidence>
<reference evidence="1 2" key="1">
    <citation type="journal article" date="2017" name="Int. J. Syst. Evol. Microbiol.">
        <title>Mucilaginibacterpsychrotolerans sp. nov., isolated from peatlands.</title>
        <authorList>
            <person name="Deng Y."/>
            <person name="Shen L."/>
            <person name="Xu B."/>
            <person name="Liu Y."/>
            <person name="Gu Z."/>
            <person name="Liu H."/>
            <person name="Zhou Y."/>
        </authorList>
    </citation>
    <scope>NUCLEOTIDE SEQUENCE [LARGE SCALE GENOMIC DNA]</scope>
    <source>
        <strain evidence="1 2">NH7-4</strain>
    </source>
</reference>
<dbReference type="RefSeq" id="WP_133228705.1">
    <property type="nucleotide sequence ID" value="NZ_SOZE01000006.1"/>
</dbReference>
<accession>A0A4Y8SIL6</accession>
<evidence type="ECO:0000313" key="2">
    <source>
        <dbReference type="Proteomes" id="UP000297540"/>
    </source>
</evidence>
<dbReference type="AlphaFoldDB" id="A0A4Y8SIL6"/>
<sequence>MARPKVSPSEKRSLKITFRVTEKQRQRLLALADSCGTKPGDLVRTKIFKGHFPATRLPKIDEDTYVELKRIGVNLNQLTRHANSGKFPFGIDKTLAVLLRQEEKILRLLLKDDSGSEDR</sequence>
<dbReference type="EMBL" id="SOZE01000006">
    <property type="protein sequence ID" value="TFF38485.1"/>
    <property type="molecule type" value="Genomic_DNA"/>
</dbReference>
<dbReference type="Proteomes" id="UP000297540">
    <property type="component" value="Unassembled WGS sequence"/>
</dbReference>
<proteinExistence type="predicted"/>
<dbReference type="OrthoDB" id="681025at2"/>